<comment type="caution">
    <text evidence="2">The sequence shown here is derived from an EMBL/GenBank/DDBJ whole genome shotgun (WGS) entry which is preliminary data.</text>
</comment>
<organism evidence="2 3">
    <name type="scientific">Roseomonas populi</name>
    <dbReference type="NCBI Taxonomy" id="3121582"/>
    <lineage>
        <taxon>Bacteria</taxon>
        <taxon>Pseudomonadati</taxon>
        <taxon>Pseudomonadota</taxon>
        <taxon>Alphaproteobacteria</taxon>
        <taxon>Acetobacterales</taxon>
        <taxon>Roseomonadaceae</taxon>
        <taxon>Roseomonas</taxon>
    </lineage>
</organism>
<dbReference type="EMBL" id="JANJOU010000027">
    <property type="protein sequence ID" value="MCR0985014.1"/>
    <property type="molecule type" value="Genomic_DNA"/>
</dbReference>
<name>A0ABT1XBD4_9PROT</name>
<accession>A0ABT1XBD4</accession>
<feature type="coiled-coil region" evidence="1">
    <location>
        <begin position="1"/>
        <end position="42"/>
    </location>
</feature>
<evidence type="ECO:0000313" key="2">
    <source>
        <dbReference type="EMBL" id="MCR0985014.1"/>
    </source>
</evidence>
<gene>
    <name evidence="2" type="ORF">NRP21_23445</name>
</gene>
<sequence length="103" mass="10953">MLEATAQLDQVQAALIEQTRRAEVMDQRAAEFKEQLAVAEAKLQASHLMAIGIEAGLPALSDVTVGESADKGPGTRLTAIYEQAFGAKAAELGIEDPARFREG</sequence>
<protein>
    <submittedName>
        <fullName evidence="2">Uncharacterized protein</fullName>
    </submittedName>
</protein>
<proteinExistence type="predicted"/>
<keyword evidence="3" id="KW-1185">Reference proteome</keyword>
<evidence type="ECO:0000256" key="1">
    <source>
        <dbReference type="SAM" id="Coils"/>
    </source>
</evidence>
<dbReference type="RefSeq" id="WP_257718665.1">
    <property type="nucleotide sequence ID" value="NZ_JANJOU010000027.1"/>
</dbReference>
<evidence type="ECO:0000313" key="3">
    <source>
        <dbReference type="Proteomes" id="UP001524642"/>
    </source>
</evidence>
<keyword evidence="1" id="KW-0175">Coiled coil</keyword>
<dbReference type="Proteomes" id="UP001524642">
    <property type="component" value="Unassembled WGS sequence"/>
</dbReference>
<reference evidence="2 3" key="1">
    <citation type="submission" date="2022-06" db="EMBL/GenBank/DDBJ databases">
        <title>Roseomonas CN29.</title>
        <authorList>
            <person name="Cheng Y."/>
            <person name="He X."/>
        </authorList>
    </citation>
    <scope>NUCLEOTIDE SEQUENCE [LARGE SCALE GENOMIC DNA]</scope>
    <source>
        <strain evidence="2 3">CN29</strain>
    </source>
</reference>